<name>A0A401U3E1_CHIPU</name>
<evidence type="ECO:0000313" key="1">
    <source>
        <dbReference type="EMBL" id="GCC49418.1"/>
    </source>
</evidence>
<sequence>MRPFGARRALVGFHDVAAHHNDGDAITPGVVHRHRRVLQPDHAMADHGERLAFHLGVALAHMHRDLFMRAGDDLGLLVAAMIDDRLVQAAEARRAVHREILDVERLEHVDHEVAAARGLIDRICRRRHRIRSRELRAGRRRFGSRLR</sequence>
<protein>
    <submittedName>
        <fullName evidence="1">Uncharacterized protein</fullName>
    </submittedName>
</protein>
<dbReference type="EMBL" id="BEZZ01266166">
    <property type="protein sequence ID" value="GCC49418.1"/>
    <property type="molecule type" value="Genomic_DNA"/>
</dbReference>
<gene>
    <name evidence="1" type="ORF">chiPu_0033577</name>
</gene>
<dbReference type="AlphaFoldDB" id="A0A401U3E1"/>
<accession>A0A401U3E1</accession>
<reference evidence="1 2" key="1">
    <citation type="journal article" date="2018" name="Nat. Ecol. Evol.">
        <title>Shark genomes provide insights into elasmobranch evolution and the origin of vertebrates.</title>
        <authorList>
            <person name="Hara Y"/>
            <person name="Yamaguchi K"/>
            <person name="Onimaru K"/>
            <person name="Kadota M"/>
            <person name="Koyanagi M"/>
            <person name="Keeley SD"/>
            <person name="Tatsumi K"/>
            <person name="Tanaka K"/>
            <person name="Motone F"/>
            <person name="Kageyama Y"/>
            <person name="Nozu R"/>
            <person name="Adachi N"/>
            <person name="Nishimura O"/>
            <person name="Nakagawa R"/>
            <person name="Tanegashima C"/>
            <person name="Kiyatake I"/>
            <person name="Matsumoto R"/>
            <person name="Murakumo K"/>
            <person name="Nishida K"/>
            <person name="Terakita A"/>
            <person name="Kuratani S"/>
            <person name="Sato K"/>
            <person name="Hyodo S Kuraku.S."/>
        </authorList>
    </citation>
    <scope>NUCLEOTIDE SEQUENCE [LARGE SCALE GENOMIC DNA]</scope>
</reference>
<comment type="caution">
    <text evidence="1">The sequence shown here is derived from an EMBL/GenBank/DDBJ whole genome shotgun (WGS) entry which is preliminary data.</text>
</comment>
<keyword evidence="2" id="KW-1185">Reference proteome</keyword>
<dbReference type="Proteomes" id="UP000287033">
    <property type="component" value="Unassembled WGS sequence"/>
</dbReference>
<evidence type="ECO:0000313" key="2">
    <source>
        <dbReference type="Proteomes" id="UP000287033"/>
    </source>
</evidence>
<organism evidence="1 2">
    <name type="scientific">Chiloscyllium punctatum</name>
    <name type="common">Brownbanded bambooshark</name>
    <name type="synonym">Hemiscyllium punctatum</name>
    <dbReference type="NCBI Taxonomy" id="137246"/>
    <lineage>
        <taxon>Eukaryota</taxon>
        <taxon>Metazoa</taxon>
        <taxon>Chordata</taxon>
        <taxon>Craniata</taxon>
        <taxon>Vertebrata</taxon>
        <taxon>Chondrichthyes</taxon>
        <taxon>Elasmobranchii</taxon>
        <taxon>Galeomorphii</taxon>
        <taxon>Galeoidea</taxon>
        <taxon>Orectolobiformes</taxon>
        <taxon>Hemiscylliidae</taxon>
        <taxon>Chiloscyllium</taxon>
    </lineage>
</organism>
<feature type="non-terminal residue" evidence="1">
    <location>
        <position position="147"/>
    </location>
</feature>
<proteinExistence type="predicted"/>